<feature type="domain" description="5'-Nucleotidase C-terminal" evidence="4">
    <location>
        <begin position="328"/>
        <end position="466"/>
    </location>
</feature>
<feature type="chain" id="PRO_5011817041" evidence="2">
    <location>
        <begin position="22"/>
        <end position="532"/>
    </location>
</feature>
<dbReference type="InterPro" id="IPR029052">
    <property type="entry name" value="Metallo-depent_PP-like"/>
</dbReference>
<dbReference type="InterPro" id="IPR004843">
    <property type="entry name" value="Calcineurin-like_PHP"/>
</dbReference>
<dbReference type="PANTHER" id="PTHR11575:SF24">
    <property type="entry name" value="5'-NUCLEOTIDASE"/>
    <property type="match status" value="1"/>
</dbReference>
<dbReference type="PROSITE" id="PS51257">
    <property type="entry name" value="PROKAR_LIPOPROTEIN"/>
    <property type="match status" value="1"/>
</dbReference>
<dbReference type="Proteomes" id="UP000217343">
    <property type="component" value="Chromosome"/>
</dbReference>
<evidence type="ECO:0000313" key="6">
    <source>
        <dbReference type="Proteomes" id="UP000217343"/>
    </source>
</evidence>
<dbReference type="Gene3D" id="3.60.21.10">
    <property type="match status" value="1"/>
</dbReference>
<dbReference type="OrthoDB" id="9803927at2"/>
<dbReference type="SUPFAM" id="SSF55816">
    <property type="entry name" value="5'-nucleotidase (syn. UDP-sugar hydrolase), C-terminal domain"/>
    <property type="match status" value="1"/>
</dbReference>
<dbReference type="GO" id="GO:0016787">
    <property type="term" value="F:hydrolase activity"/>
    <property type="evidence" value="ECO:0007669"/>
    <property type="project" value="UniProtKB-KW"/>
</dbReference>
<evidence type="ECO:0000259" key="3">
    <source>
        <dbReference type="Pfam" id="PF00149"/>
    </source>
</evidence>
<sequence>MSRLLPLLGALLVLACGCASSRPVATGRAPEPRRQQLTVLYVADLHAQLRAHPELFWRDGEERIEMAGGFARIAAAIRQIRAERGGDVLVLDGGDTIQGSGAAALTEGSVLIDPLNALGLDGAVPGNWEVVYGPEVLRQRARELKHPLFAANLRDAASGERLFPPYLMKEVGGVKVAVVGFTDPDVPRRQPPDYSQGLRYDGPEALPGLVREVRAREGAQVVLLMSHVGLAKAVGLAARVPGVDVHLSSDTHERTYVPIEQAESWVVEPGAFGSFLGRLDLWLEDGQVVDRRWELIELTASRFPEDPDVARLVDAALTPYDEKLSAPVGHTDVALARYAVVENPLDNVLADAIRAAGGTEIGLSNGFRFGTPLLPGPVREADLWNLFPVTNMLKTGKVSGRQLRAFWEQELENVFAKDPEKRFGGWLPRPSGMTLRFRADAPKGQRLLSLEVGGEPVVDERLYTVTACEREGDAPDMLCRIPGVQEPRVLDVDAHEALRRFLAGKPRLSGALEGRAVGEDLPAVLRTQRVQP</sequence>
<dbReference type="AlphaFoldDB" id="A0A250JVM1"/>
<keyword evidence="2" id="KW-0378">Hydrolase</keyword>
<comment type="similarity">
    <text evidence="2">Belongs to the 5'-nucleotidase family.</text>
</comment>
<name>A0A250JVM1_9BACT</name>
<evidence type="ECO:0000256" key="2">
    <source>
        <dbReference type="RuleBase" id="RU362119"/>
    </source>
</evidence>
<dbReference type="InterPro" id="IPR006179">
    <property type="entry name" value="5_nucleotidase/apyrase"/>
</dbReference>
<keyword evidence="6" id="KW-1185">Reference proteome</keyword>
<protein>
    <submittedName>
        <fullName evidence="5">Bifunctional metallophosphatase/5'-nucleotidase</fullName>
    </submittedName>
</protein>
<feature type="domain" description="Calcineurin-like phosphoesterase" evidence="3">
    <location>
        <begin position="38"/>
        <end position="253"/>
    </location>
</feature>
<dbReference type="PRINTS" id="PR01607">
    <property type="entry name" value="APYRASEFAMLY"/>
</dbReference>
<dbReference type="Pfam" id="PF02872">
    <property type="entry name" value="5_nucleotid_C"/>
    <property type="match status" value="1"/>
</dbReference>
<dbReference type="RefSeq" id="WP_095958833.1">
    <property type="nucleotide sequence ID" value="NZ_CP022203.1"/>
</dbReference>
<dbReference type="PANTHER" id="PTHR11575">
    <property type="entry name" value="5'-NUCLEOTIDASE-RELATED"/>
    <property type="match status" value="1"/>
</dbReference>
<dbReference type="KEGG" id="mmas:MYMAC_003370"/>
<evidence type="ECO:0000313" key="5">
    <source>
        <dbReference type="EMBL" id="ATB47753.1"/>
    </source>
</evidence>
<evidence type="ECO:0000256" key="1">
    <source>
        <dbReference type="ARBA" id="ARBA00022729"/>
    </source>
</evidence>
<dbReference type="Gene3D" id="3.90.780.10">
    <property type="entry name" value="5'-Nucleotidase, C-terminal domain"/>
    <property type="match status" value="1"/>
</dbReference>
<dbReference type="GO" id="GO:0030288">
    <property type="term" value="C:outer membrane-bounded periplasmic space"/>
    <property type="evidence" value="ECO:0007669"/>
    <property type="project" value="TreeGrafter"/>
</dbReference>
<reference evidence="5 6" key="1">
    <citation type="submission" date="2017-06" db="EMBL/GenBank/DDBJ databases">
        <title>Sequencing and comparative analysis of myxobacterial genomes.</title>
        <authorList>
            <person name="Rupp O."/>
            <person name="Goesmann A."/>
            <person name="Sogaard-Andersen L."/>
        </authorList>
    </citation>
    <scope>NUCLEOTIDE SEQUENCE [LARGE SCALE GENOMIC DNA]</scope>
    <source>
        <strain evidence="5 6">DSM 14697</strain>
    </source>
</reference>
<dbReference type="Pfam" id="PF00149">
    <property type="entry name" value="Metallophos"/>
    <property type="match status" value="1"/>
</dbReference>
<dbReference type="GO" id="GO:0009166">
    <property type="term" value="P:nucleotide catabolic process"/>
    <property type="evidence" value="ECO:0007669"/>
    <property type="project" value="InterPro"/>
</dbReference>
<keyword evidence="2" id="KW-0547">Nucleotide-binding</keyword>
<evidence type="ECO:0000259" key="4">
    <source>
        <dbReference type="Pfam" id="PF02872"/>
    </source>
</evidence>
<feature type="signal peptide" evidence="2">
    <location>
        <begin position="1"/>
        <end position="21"/>
    </location>
</feature>
<keyword evidence="1 2" id="KW-0732">Signal</keyword>
<accession>A0A250JVM1</accession>
<dbReference type="GO" id="GO:0000166">
    <property type="term" value="F:nucleotide binding"/>
    <property type="evidence" value="ECO:0007669"/>
    <property type="project" value="UniProtKB-KW"/>
</dbReference>
<dbReference type="InterPro" id="IPR008334">
    <property type="entry name" value="5'-Nucleotdase_C"/>
</dbReference>
<organism evidence="5 6">
    <name type="scientific">Corallococcus macrosporus DSM 14697</name>
    <dbReference type="NCBI Taxonomy" id="1189310"/>
    <lineage>
        <taxon>Bacteria</taxon>
        <taxon>Pseudomonadati</taxon>
        <taxon>Myxococcota</taxon>
        <taxon>Myxococcia</taxon>
        <taxon>Myxococcales</taxon>
        <taxon>Cystobacterineae</taxon>
        <taxon>Myxococcaceae</taxon>
        <taxon>Corallococcus</taxon>
    </lineage>
</organism>
<dbReference type="EMBL" id="CP022203">
    <property type="protein sequence ID" value="ATB47753.1"/>
    <property type="molecule type" value="Genomic_DNA"/>
</dbReference>
<gene>
    <name evidence="5" type="ORF">MYMAC_003370</name>
</gene>
<dbReference type="SUPFAM" id="SSF56300">
    <property type="entry name" value="Metallo-dependent phosphatases"/>
    <property type="match status" value="1"/>
</dbReference>
<proteinExistence type="inferred from homology"/>
<dbReference type="InterPro" id="IPR036907">
    <property type="entry name" value="5'-Nucleotdase_C_sf"/>
</dbReference>